<dbReference type="Pfam" id="PF12733">
    <property type="entry name" value="Cadherin-like"/>
    <property type="match status" value="2"/>
</dbReference>
<dbReference type="AlphaFoldDB" id="A0A975AIA3"/>
<dbReference type="Gene3D" id="2.60.40.680">
    <property type="match status" value="1"/>
</dbReference>
<protein>
    <submittedName>
        <fullName evidence="3">Cadherin-like beta sandwich domain-containing protein</fullName>
    </submittedName>
</protein>
<sequence length="540" mass="57144">MKKFGIILVIMFCIFSILPGETIQAAGFSTSISGPGTISAGQTFSVDLRASSSVPLYGIEGSFSYDTGKLQLVSSTGKNGYTLTQGSKVVVDAASPKSGSFTFATVTFKAKSGFTIGSSAKVSMGGVIGSDGSATLSGSGSSKTVSMPVPKSSNNYLASLSVSPKGISFDKNKTSYTVVVDNNVTSAAIKASAADPKASVSGTGTKSLKVYENRFNVTVTAENGSKRTYSINIVRRDEDGNAGALSKNNNLKSLGVEGYPLEFKADVLDYILDVDNLITDVEISAEVADGKASMEIKKTTPFVVGENVVEVVVTSESGDNKTYVIRINRSGSAPTVPMAGLMEALGKVTSEEIAVISDETGVLTTEMLTALKDSGKTLIVKGRDESGKSLYEWTLNCGALQGGETLRTRVSFTSPNGAMMDAASNYAKGWILSFEDNETLPEGTRFQLFTGDGYQDGDLLRLYYFNEETQKLELVQEDLVVTDGAVVFPLEHTSDYLLTASKVPLEEEGGINIWILLAGLELMVILILGGLLLKNNKIKA</sequence>
<dbReference type="KEGG" id="alka:J0B03_04145"/>
<evidence type="ECO:0000313" key="3">
    <source>
        <dbReference type="EMBL" id="QSX09262.1"/>
    </source>
</evidence>
<dbReference type="SUPFAM" id="SSF49384">
    <property type="entry name" value="Carbohydrate-binding domain"/>
    <property type="match status" value="1"/>
</dbReference>
<dbReference type="EMBL" id="CP071444">
    <property type="protein sequence ID" value="QSX09262.1"/>
    <property type="molecule type" value="Genomic_DNA"/>
</dbReference>
<keyword evidence="1" id="KW-0812">Transmembrane</keyword>
<evidence type="ECO:0000313" key="4">
    <source>
        <dbReference type="Proteomes" id="UP000663499"/>
    </source>
</evidence>
<reference evidence="3" key="1">
    <citation type="submission" date="2021-03" db="EMBL/GenBank/DDBJ databases">
        <title>Alkalibacter marinus sp. nov., isolated from tidal flat sediment.</title>
        <authorList>
            <person name="Namirimu T."/>
            <person name="Yang J.-A."/>
            <person name="Yang S.-H."/>
            <person name="Kim Y.-J."/>
            <person name="Kwon K.K."/>
        </authorList>
    </citation>
    <scope>NUCLEOTIDE SEQUENCE</scope>
    <source>
        <strain evidence="3">ES005</strain>
    </source>
</reference>
<dbReference type="InterPro" id="IPR025883">
    <property type="entry name" value="Cadherin-like_domain"/>
</dbReference>
<dbReference type="InterPro" id="IPR008965">
    <property type="entry name" value="CBM2/CBM3_carb-bd_dom_sf"/>
</dbReference>
<accession>A0A975AIA3</accession>
<dbReference type="Proteomes" id="UP000663499">
    <property type="component" value="Chromosome"/>
</dbReference>
<feature type="domain" description="Cadherin-like beta-sandwich-like" evidence="2">
    <location>
        <begin position="251"/>
        <end position="329"/>
    </location>
</feature>
<feature type="domain" description="Cadherin-like beta-sandwich-like" evidence="2">
    <location>
        <begin position="157"/>
        <end position="236"/>
    </location>
</feature>
<keyword evidence="1" id="KW-1133">Transmembrane helix</keyword>
<dbReference type="RefSeq" id="WP_207300601.1">
    <property type="nucleotide sequence ID" value="NZ_CP071444.1"/>
</dbReference>
<organism evidence="3 4">
    <name type="scientific">Alkalibacter rhizosphaerae</name>
    <dbReference type="NCBI Taxonomy" id="2815577"/>
    <lineage>
        <taxon>Bacteria</taxon>
        <taxon>Bacillati</taxon>
        <taxon>Bacillota</taxon>
        <taxon>Clostridia</taxon>
        <taxon>Eubacteriales</taxon>
        <taxon>Eubacteriaceae</taxon>
        <taxon>Alkalibacter</taxon>
    </lineage>
</organism>
<dbReference type="GO" id="GO:0030246">
    <property type="term" value="F:carbohydrate binding"/>
    <property type="evidence" value="ECO:0007669"/>
    <property type="project" value="InterPro"/>
</dbReference>
<name>A0A975AIA3_9FIRM</name>
<keyword evidence="1" id="KW-0472">Membrane</keyword>
<keyword evidence="4" id="KW-1185">Reference proteome</keyword>
<dbReference type="CDD" id="cd08547">
    <property type="entry name" value="Type_II_cohesin"/>
    <property type="match status" value="1"/>
</dbReference>
<evidence type="ECO:0000256" key="1">
    <source>
        <dbReference type="SAM" id="Phobius"/>
    </source>
</evidence>
<feature type="transmembrane region" description="Helical" evidence="1">
    <location>
        <begin position="511"/>
        <end position="533"/>
    </location>
</feature>
<evidence type="ECO:0000259" key="2">
    <source>
        <dbReference type="Pfam" id="PF12733"/>
    </source>
</evidence>
<proteinExistence type="predicted"/>
<gene>
    <name evidence="3" type="ORF">J0B03_04145</name>
</gene>